<protein>
    <submittedName>
        <fullName evidence="2">Uncharacterized protein</fullName>
    </submittedName>
</protein>
<evidence type="ECO:0000313" key="3">
    <source>
        <dbReference type="Proteomes" id="UP000231259"/>
    </source>
</evidence>
<proteinExistence type="predicted"/>
<reference evidence="2 3" key="1">
    <citation type="submission" date="2013-09" db="EMBL/GenBank/DDBJ databases">
        <title>Genome sequencing of Phaeobacter antarcticus sp. nov. SM1211.</title>
        <authorList>
            <person name="Zhang X.-Y."/>
            <person name="Liu C."/>
            <person name="Chen X.-L."/>
            <person name="Xie B.-B."/>
            <person name="Qin Q.-L."/>
            <person name="Rong J.-C."/>
            <person name="Zhang Y.-Z."/>
        </authorList>
    </citation>
    <scope>NUCLEOTIDE SEQUENCE [LARGE SCALE GENOMIC DNA]</scope>
    <source>
        <strain evidence="2 3">SM1211</strain>
    </source>
</reference>
<sequence>MGSWKHFDIHSSTSSPQQTTGAAISMKHMDGVLVLRVPLNSVAHRLGDFFAGGFAGSRADK</sequence>
<dbReference type="EMBL" id="AWWI01000100">
    <property type="protein sequence ID" value="PIL19367.1"/>
    <property type="molecule type" value="Genomic_DNA"/>
</dbReference>
<dbReference type="Proteomes" id="UP000231259">
    <property type="component" value="Unassembled WGS sequence"/>
</dbReference>
<feature type="region of interest" description="Disordered" evidence="1">
    <location>
        <begin position="1"/>
        <end position="22"/>
    </location>
</feature>
<accession>A0A2G8RCU9</accession>
<keyword evidence="3" id="KW-1185">Reference proteome</keyword>
<evidence type="ECO:0000256" key="1">
    <source>
        <dbReference type="SAM" id="MobiDB-lite"/>
    </source>
</evidence>
<evidence type="ECO:0000313" key="2">
    <source>
        <dbReference type="EMBL" id="PIL19367.1"/>
    </source>
</evidence>
<feature type="compositionally biased region" description="Polar residues" evidence="1">
    <location>
        <begin position="10"/>
        <end position="22"/>
    </location>
</feature>
<gene>
    <name evidence="2" type="ORF">P775_14585</name>
</gene>
<dbReference type="AlphaFoldDB" id="A0A2G8RCU9"/>
<comment type="caution">
    <text evidence="2">The sequence shown here is derived from an EMBL/GenBank/DDBJ whole genome shotgun (WGS) entry which is preliminary data.</text>
</comment>
<name>A0A2G8RCU9_9RHOB</name>
<organism evidence="2 3">
    <name type="scientific">Puniceibacterium antarcticum</name>
    <dbReference type="NCBI Taxonomy" id="1206336"/>
    <lineage>
        <taxon>Bacteria</taxon>
        <taxon>Pseudomonadati</taxon>
        <taxon>Pseudomonadota</taxon>
        <taxon>Alphaproteobacteria</taxon>
        <taxon>Rhodobacterales</taxon>
        <taxon>Paracoccaceae</taxon>
        <taxon>Puniceibacterium</taxon>
    </lineage>
</organism>